<evidence type="ECO:0000313" key="3">
    <source>
        <dbReference type="Proteomes" id="UP000008021"/>
    </source>
</evidence>
<sequence length="368" mass="39568">MASPEDGEEKMAGKNKHGFPLGFRFVPEDQELLDIPDDKLRGAPLDRAHDAVFHEARILEFHTAKLYGATMGLAAMPFAAGMRHAWGRLFRWRGREALRAWQLPANRRLWGDPGSSASGWASSPRLTLCLLSSKPHAVVGVGHVAAAAAAEEGAGGWQEKGHLDALALALAPSTSPSASPGSPPAATPSSAPRHDAHPAHGGFAHRQYPAFLTGEQERWTRGGHDTKAVSDVVDIVVAARRVGVGEDSCGAGGAAPFDDDRYVEGHVGVFKLGLFSAQSETIRVLEFYVKGVRTNWGMHEFIRIIGPDNEVFTMLFQANGESREGHLAANGGESTNQRGQASATDYYQYATSQAYAYAPSYIQPGWSQ</sequence>
<evidence type="ECO:0000256" key="1">
    <source>
        <dbReference type="SAM" id="MobiDB-lite"/>
    </source>
</evidence>
<dbReference type="EnsemblPlants" id="OMERI03G35510.1">
    <property type="protein sequence ID" value="OMERI03G35510.1"/>
    <property type="gene ID" value="OMERI03G35510"/>
</dbReference>
<evidence type="ECO:0000313" key="2">
    <source>
        <dbReference type="EnsemblPlants" id="OMERI03G35510.1"/>
    </source>
</evidence>
<reference evidence="2" key="1">
    <citation type="submission" date="2015-04" db="UniProtKB">
        <authorList>
            <consortium name="EnsemblPlants"/>
        </authorList>
    </citation>
    <scope>IDENTIFICATION</scope>
</reference>
<name>A0A0E0D8N9_9ORYZ</name>
<feature type="region of interest" description="Disordered" evidence="1">
    <location>
        <begin position="172"/>
        <end position="200"/>
    </location>
</feature>
<dbReference type="InterPro" id="IPR036093">
    <property type="entry name" value="NAC_dom_sf"/>
</dbReference>
<dbReference type="HOGENOM" id="CLU_835155_0_0_1"/>
<dbReference type="GO" id="GO:0003677">
    <property type="term" value="F:DNA binding"/>
    <property type="evidence" value="ECO:0007669"/>
    <property type="project" value="InterPro"/>
</dbReference>
<accession>A0A0E0D8N9</accession>
<organism evidence="2">
    <name type="scientific">Oryza meridionalis</name>
    <dbReference type="NCBI Taxonomy" id="40149"/>
    <lineage>
        <taxon>Eukaryota</taxon>
        <taxon>Viridiplantae</taxon>
        <taxon>Streptophyta</taxon>
        <taxon>Embryophyta</taxon>
        <taxon>Tracheophyta</taxon>
        <taxon>Spermatophyta</taxon>
        <taxon>Magnoliopsida</taxon>
        <taxon>Liliopsida</taxon>
        <taxon>Poales</taxon>
        <taxon>Poaceae</taxon>
        <taxon>BOP clade</taxon>
        <taxon>Oryzoideae</taxon>
        <taxon>Oryzeae</taxon>
        <taxon>Oryzinae</taxon>
        <taxon>Oryza</taxon>
    </lineage>
</organism>
<dbReference type="GO" id="GO:0006355">
    <property type="term" value="P:regulation of DNA-templated transcription"/>
    <property type="evidence" value="ECO:0007669"/>
    <property type="project" value="InterPro"/>
</dbReference>
<dbReference type="Gramene" id="OMERI03G35510.1">
    <property type="protein sequence ID" value="OMERI03G35510.1"/>
    <property type="gene ID" value="OMERI03G35510"/>
</dbReference>
<keyword evidence="3" id="KW-1185">Reference proteome</keyword>
<dbReference type="Proteomes" id="UP000008021">
    <property type="component" value="Chromosome 3"/>
</dbReference>
<protein>
    <submittedName>
        <fullName evidence="2">Uncharacterized protein</fullName>
    </submittedName>
</protein>
<proteinExistence type="predicted"/>
<dbReference type="SUPFAM" id="SSF101941">
    <property type="entry name" value="NAC domain"/>
    <property type="match status" value="1"/>
</dbReference>
<dbReference type="AlphaFoldDB" id="A0A0E0D8N9"/>
<reference evidence="2" key="2">
    <citation type="submission" date="2018-05" db="EMBL/GenBank/DDBJ databases">
        <title>OmerRS3 (Oryza meridionalis Reference Sequence Version 3).</title>
        <authorList>
            <person name="Zhang J."/>
            <person name="Kudrna D."/>
            <person name="Lee S."/>
            <person name="Talag J."/>
            <person name="Welchert J."/>
            <person name="Wing R.A."/>
        </authorList>
    </citation>
    <scope>NUCLEOTIDE SEQUENCE [LARGE SCALE GENOMIC DNA]</scope>
    <source>
        <strain evidence="2">cv. OR44</strain>
    </source>
</reference>